<evidence type="ECO:0000256" key="1">
    <source>
        <dbReference type="ARBA" id="ARBA00004389"/>
    </source>
</evidence>
<evidence type="ECO:0000256" key="4">
    <source>
        <dbReference type="ARBA" id="ARBA00012583"/>
    </source>
</evidence>
<dbReference type="OrthoDB" id="3784at2759"/>
<dbReference type="Proteomes" id="UP000279259">
    <property type="component" value="Unassembled WGS sequence"/>
</dbReference>
<keyword evidence="6 15" id="KW-0808">Transferase</keyword>
<dbReference type="SUPFAM" id="SSF53448">
    <property type="entry name" value="Nucleotide-diphospho-sugar transferases"/>
    <property type="match status" value="1"/>
</dbReference>
<dbReference type="PANTHER" id="PTHR10859">
    <property type="entry name" value="GLYCOSYL TRANSFERASE"/>
    <property type="match status" value="1"/>
</dbReference>
<keyword evidence="11 13" id="KW-0472">Membrane</keyword>
<organism evidence="15 16">
    <name type="scientific">Saitozyma podzolica</name>
    <dbReference type="NCBI Taxonomy" id="1890683"/>
    <lineage>
        <taxon>Eukaryota</taxon>
        <taxon>Fungi</taxon>
        <taxon>Dikarya</taxon>
        <taxon>Basidiomycota</taxon>
        <taxon>Agaricomycotina</taxon>
        <taxon>Tremellomycetes</taxon>
        <taxon>Tremellales</taxon>
        <taxon>Trimorphomycetaceae</taxon>
        <taxon>Saitozyma</taxon>
    </lineage>
</organism>
<keyword evidence="9" id="KW-0735">Signal-anchor</keyword>
<dbReference type="PANTHER" id="PTHR10859:SF91">
    <property type="entry name" value="DOLICHYL-PHOSPHATE BETA-GLUCOSYLTRANSFERASE"/>
    <property type="match status" value="1"/>
</dbReference>
<evidence type="ECO:0000313" key="15">
    <source>
        <dbReference type="EMBL" id="RSH93507.1"/>
    </source>
</evidence>
<dbReference type="Pfam" id="PF00535">
    <property type="entry name" value="Glycos_transf_2"/>
    <property type="match status" value="1"/>
</dbReference>
<dbReference type="InterPro" id="IPR029044">
    <property type="entry name" value="Nucleotide-diphossugar_trans"/>
</dbReference>
<reference evidence="15 16" key="1">
    <citation type="submission" date="2018-11" db="EMBL/GenBank/DDBJ databases">
        <title>Genome sequence of Saitozyma podzolica DSM 27192.</title>
        <authorList>
            <person name="Aliyu H."/>
            <person name="Gorte O."/>
            <person name="Ochsenreither K."/>
        </authorList>
    </citation>
    <scope>NUCLEOTIDE SEQUENCE [LARGE SCALE GENOMIC DNA]</scope>
    <source>
        <strain evidence="15 16">DSM 27192</strain>
    </source>
</reference>
<evidence type="ECO:0000256" key="12">
    <source>
        <dbReference type="ARBA" id="ARBA00045097"/>
    </source>
</evidence>
<evidence type="ECO:0000259" key="14">
    <source>
        <dbReference type="Pfam" id="PF00535"/>
    </source>
</evidence>
<evidence type="ECO:0000256" key="10">
    <source>
        <dbReference type="ARBA" id="ARBA00022989"/>
    </source>
</evidence>
<accession>A0A427YR10</accession>
<comment type="catalytic activity">
    <reaction evidence="12">
        <text>a di-trans,poly-cis-dolichyl phosphate + UDP-alpha-D-glucose = a di-trans,poly-cis-dolichyl beta-D-glucosyl phosphate + UDP</text>
        <dbReference type="Rhea" id="RHEA:15401"/>
        <dbReference type="Rhea" id="RHEA-COMP:19498"/>
        <dbReference type="Rhea" id="RHEA-COMP:19502"/>
        <dbReference type="ChEBI" id="CHEBI:57525"/>
        <dbReference type="ChEBI" id="CHEBI:57683"/>
        <dbReference type="ChEBI" id="CHEBI:58223"/>
        <dbReference type="ChEBI" id="CHEBI:58885"/>
        <dbReference type="EC" id="2.4.1.117"/>
    </reaction>
    <physiologicalReaction direction="left-to-right" evidence="12">
        <dbReference type="Rhea" id="RHEA:15402"/>
    </physiologicalReaction>
</comment>
<evidence type="ECO:0000256" key="8">
    <source>
        <dbReference type="ARBA" id="ARBA00022824"/>
    </source>
</evidence>
<keyword evidence="10 13" id="KW-1133">Transmembrane helix</keyword>
<dbReference type="EC" id="2.4.1.117" evidence="4"/>
<protein>
    <recommendedName>
        <fullName evidence="4">dolichyl-phosphate beta-glucosyltransferase</fullName>
        <ecNumber evidence="4">2.4.1.117</ecNumber>
    </recommendedName>
</protein>
<dbReference type="CDD" id="cd04188">
    <property type="entry name" value="DPG_synthase"/>
    <property type="match status" value="1"/>
</dbReference>
<comment type="caution">
    <text evidence="15">The sequence shown here is derived from an EMBL/GenBank/DDBJ whole genome shotgun (WGS) entry which is preliminary data.</text>
</comment>
<keyword evidence="7 13" id="KW-0812">Transmembrane</keyword>
<dbReference type="GO" id="GO:0006487">
    <property type="term" value="P:protein N-linked glycosylation"/>
    <property type="evidence" value="ECO:0007669"/>
    <property type="project" value="TreeGrafter"/>
</dbReference>
<keyword evidence="8" id="KW-0256">Endoplasmic reticulum</keyword>
<comment type="pathway">
    <text evidence="2">Protein modification; protein glycosylation.</text>
</comment>
<feature type="domain" description="Glycosyltransferase 2-like" evidence="14">
    <location>
        <begin position="110"/>
        <end position="211"/>
    </location>
</feature>
<dbReference type="Gene3D" id="3.90.550.10">
    <property type="entry name" value="Spore Coat Polysaccharide Biosynthesis Protein SpsA, Chain A"/>
    <property type="match status" value="1"/>
</dbReference>
<dbReference type="GO" id="GO:0005789">
    <property type="term" value="C:endoplasmic reticulum membrane"/>
    <property type="evidence" value="ECO:0007669"/>
    <property type="project" value="UniProtKB-SubCell"/>
</dbReference>
<feature type="transmembrane region" description="Helical" evidence="13">
    <location>
        <begin position="6"/>
        <end position="30"/>
    </location>
</feature>
<dbReference type="EMBL" id="RSCD01000004">
    <property type="protein sequence ID" value="RSH93507.1"/>
    <property type="molecule type" value="Genomic_DNA"/>
</dbReference>
<comment type="subcellular location">
    <subcellularLocation>
        <location evidence="1">Endoplasmic reticulum membrane</location>
        <topology evidence="1">Single-pass membrane protein</topology>
    </subcellularLocation>
</comment>
<name>A0A427YR10_9TREE</name>
<evidence type="ECO:0000256" key="2">
    <source>
        <dbReference type="ARBA" id="ARBA00004922"/>
    </source>
</evidence>
<evidence type="ECO:0000256" key="6">
    <source>
        <dbReference type="ARBA" id="ARBA00022679"/>
    </source>
</evidence>
<evidence type="ECO:0000313" key="16">
    <source>
        <dbReference type="Proteomes" id="UP000279259"/>
    </source>
</evidence>
<sequence length="372" mass="40408">MGLPLPVVLGVLAGLVALGLITLHFLLVLFTPPRIPTHPSEREYTTLPTSSRLPLPRLTDPPSLGLSIVVPAYNETERLQLMLDETMEYLLDPPSPSPASEGGQPAPEGIRAARKILEEGSEVLLVDDGSSDGTANKARVLAEMWEERVEGAGRKVEIRVVRLVKNRGKGGAVQHGVCHSRGRLILFADADGASRFADLDLLLASMERTVDNEGQGMVVGSRAHLVSSEAVVKRSKLRNLLMHGFHLFLRTLGVGGIRDTQCGFKLFTRPTALLLFPPLHLPRWSFDVELLLLASLISPAIPVSEIPIAWHEVNGSKIRLGWDSIGMARDLLVLRGNLALGRWKVPKREVGEVKLNGNGSGAGKLVHQEADK</sequence>
<evidence type="ECO:0000256" key="7">
    <source>
        <dbReference type="ARBA" id="ARBA00022692"/>
    </source>
</evidence>
<dbReference type="InterPro" id="IPR001173">
    <property type="entry name" value="Glyco_trans_2-like"/>
</dbReference>
<dbReference type="InterPro" id="IPR035518">
    <property type="entry name" value="DPG_synthase"/>
</dbReference>
<proteinExistence type="inferred from homology"/>
<evidence type="ECO:0000256" key="5">
    <source>
        <dbReference type="ARBA" id="ARBA00022676"/>
    </source>
</evidence>
<evidence type="ECO:0000256" key="13">
    <source>
        <dbReference type="SAM" id="Phobius"/>
    </source>
</evidence>
<gene>
    <name evidence="15" type="primary">ALG5</name>
    <name evidence="15" type="ORF">EHS25_007863</name>
</gene>
<comment type="similarity">
    <text evidence="3">Belongs to the glycosyltransferase 2 family.</text>
</comment>
<evidence type="ECO:0000256" key="9">
    <source>
        <dbReference type="ARBA" id="ARBA00022968"/>
    </source>
</evidence>
<keyword evidence="5" id="KW-0328">Glycosyltransferase</keyword>
<keyword evidence="16" id="KW-1185">Reference proteome</keyword>
<dbReference type="GO" id="GO:0004581">
    <property type="term" value="F:dolichyl-phosphate beta-glucosyltransferase activity"/>
    <property type="evidence" value="ECO:0007669"/>
    <property type="project" value="UniProtKB-EC"/>
</dbReference>
<evidence type="ECO:0000256" key="11">
    <source>
        <dbReference type="ARBA" id="ARBA00023136"/>
    </source>
</evidence>
<dbReference type="AlphaFoldDB" id="A0A427YR10"/>
<dbReference type="STRING" id="1890683.A0A427YR10"/>
<evidence type="ECO:0000256" key="3">
    <source>
        <dbReference type="ARBA" id="ARBA00006739"/>
    </source>
</evidence>